<dbReference type="SUPFAM" id="SSF53383">
    <property type="entry name" value="PLP-dependent transferases"/>
    <property type="match status" value="1"/>
</dbReference>
<sequence>MREGTSKASRRPICVFPKIVTAIGRRLIDRINAIELTVPVTHLKLWTVPPLPGRHFDFRENPRRPAAGRRLIAETRDVTSPLLQTYARADIEFEKGEGAWLVTRSGERYLDFGAGIAVNALGHCHPHLVEALTAQAGKLWHTSNLVRIPEGERLAQRLVDATFADNVFFTNSGAEALECAIKMARRYHSSKGQPERFHIVTFEGAFHGRTLATIAAGGQKKYLEGFGPKVEGFDQVAFGDWEALEAVVGPQTGAILIEPIQGEGGIRAVAPEALRRLRKFCDERGLLLILDEVQSGVGRTGKLFAHEWAGITPDIMAVAKGIGGGFPMGACLATAEAASGMTYGVHGTTFGGNPLAMAVGNAVLDVVLAPGFLDQVARTGLLLKQRLAALKDRHPGVIAEVRGEGLMLGLKLAVPNTEFVDAARANRLIVIGAGDNVVRLLPPLTIGEAEVSEALERLEATAAAVEAARSVEKGAA</sequence>
<organism evidence="5 6">
    <name type="scientific">Chelatococcus sambhunathii</name>
    <dbReference type="NCBI Taxonomy" id="363953"/>
    <lineage>
        <taxon>Bacteria</taxon>
        <taxon>Pseudomonadati</taxon>
        <taxon>Pseudomonadota</taxon>
        <taxon>Alphaproteobacteria</taxon>
        <taxon>Hyphomicrobiales</taxon>
        <taxon>Chelatococcaceae</taxon>
        <taxon>Chelatococcus</taxon>
    </lineage>
</organism>
<keyword evidence="1 4" id="KW-0032">Aminotransferase</keyword>
<feature type="binding site" evidence="4">
    <location>
        <position position="209"/>
    </location>
    <ligand>
        <name>N(2)-acetyl-L-ornithine</name>
        <dbReference type="ChEBI" id="CHEBI:57805"/>
    </ligand>
</feature>
<dbReference type="InterPro" id="IPR015421">
    <property type="entry name" value="PyrdxlP-dep_Trfase_major"/>
</dbReference>
<keyword evidence="6" id="KW-1185">Reference proteome</keyword>
<keyword evidence="2 4" id="KW-0808">Transferase</keyword>
<dbReference type="Proteomes" id="UP000182178">
    <property type="component" value="Unassembled WGS sequence"/>
</dbReference>
<evidence type="ECO:0000256" key="1">
    <source>
        <dbReference type="ARBA" id="ARBA00022576"/>
    </source>
</evidence>
<keyword evidence="4" id="KW-0055">Arginine biosynthesis</keyword>
<dbReference type="EC" id="2.6.1.11" evidence="4"/>
<dbReference type="HAMAP" id="MF_01107">
    <property type="entry name" value="ArgD_aminotrans_3"/>
    <property type="match status" value="1"/>
</dbReference>
<dbReference type="NCBIfam" id="TIGR00707">
    <property type="entry name" value="argD"/>
    <property type="match status" value="1"/>
</dbReference>
<dbReference type="InterPro" id="IPR004636">
    <property type="entry name" value="AcOrn/SuccOrn_fam"/>
</dbReference>
<comment type="miscellaneous">
    <text evidence="4">May also have succinyldiaminopimelate aminotransferase activity, thus carrying out the corresponding step in lysine biosynthesis.</text>
</comment>
<comment type="subcellular location">
    <subcellularLocation>
        <location evidence="4">Cytoplasm</location>
    </subcellularLocation>
</comment>
<dbReference type="InterPro" id="IPR005814">
    <property type="entry name" value="Aminotrans_3"/>
</dbReference>
<name>A0ABP2A587_9HYPH</name>
<keyword evidence="4" id="KW-0028">Amino-acid biosynthesis</keyword>
<dbReference type="InterPro" id="IPR050103">
    <property type="entry name" value="Class-III_PLP-dep_AT"/>
</dbReference>
<feature type="binding site" evidence="4">
    <location>
        <position position="349"/>
    </location>
    <ligand>
        <name>pyridoxal 5'-phosphate</name>
        <dbReference type="ChEBI" id="CHEBI:597326"/>
    </ligand>
</feature>
<feature type="modified residue" description="N6-(pyridoxal phosphate)lysine" evidence="4">
    <location>
        <position position="320"/>
    </location>
</feature>
<dbReference type="PROSITE" id="PS00600">
    <property type="entry name" value="AA_TRANSFER_CLASS_3"/>
    <property type="match status" value="1"/>
</dbReference>
<dbReference type="InterPro" id="IPR015424">
    <property type="entry name" value="PyrdxlP-dep_Trfase"/>
</dbReference>
<protein>
    <recommendedName>
        <fullName evidence="4">Acetylornithine aminotransferase</fullName>
        <shortName evidence="4">ACOAT</shortName>
        <ecNumber evidence="4">2.6.1.11</ecNumber>
    </recommendedName>
</protein>
<dbReference type="Gene3D" id="3.40.640.10">
    <property type="entry name" value="Type I PLP-dependent aspartate aminotransferase-like (Major domain)"/>
    <property type="match status" value="1"/>
</dbReference>
<dbReference type="PANTHER" id="PTHR11986">
    <property type="entry name" value="AMINOTRANSFERASE CLASS III"/>
    <property type="match status" value="1"/>
</dbReference>
<dbReference type="EMBL" id="CYHC01000006">
    <property type="protein sequence ID" value="CUA89032.1"/>
    <property type="molecule type" value="Genomic_DNA"/>
</dbReference>
<feature type="binding site" evidence="4">
    <location>
        <begin position="173"/>
        <end position="174"/>
    </location>
    <ligand>
        <name>pyridoxal 5'-phosphate</name>
        <dbReference type="ChEBI" id="CHEBI:597326"/>
    </ligand>
</feature>
<gene>
    <name evidence="4" type="primary">argD</name>
    <name evidence="5" type="ORF">Ga0061061_106128</name>
</gene>
<evidence type="ECO:0000256" key="4">
    <source>
        <dbReference type="HAMAP-Rule" id="MF_01107"/>
    </source>
</evidence>
<comment type="similarity">
    <text evidence="4">Belongs to the class-III pyridoxal-phosphate-dependent aminotransferase family. ArgD subfamily.</text>
</comment>
<comment type="subunit">
    <text evidence="4">Homodimer.</text>
</comment>
<feature type="binding site" evidence="4">
    <location>
        <begin position="291"/>
        <end position="294"/>
    </location>
    <ligand>
        <name>pyridoxal 5'-phosphate</name>
        <dbReference type="ChEBI" id="CHEBI:597326"/>
    </ligand>
</feature>
<accession>A0ABP2A587</accession>
<keyword evidence="4" id="KW-0963">Cytoplasm</keyword>
<dbReference type="Gene3D" id="3.90.1150.10">
    <property type="entry name" value="Aspartate Aminotransferase, domain 1"/>
    <property type="match status" value="1"/>
</dbReference>
<dbReference type="Pfam" id="PF00202">
    <property type="entry name" value="Aminotran_3"/>
    <property type="match status" value="1"/>
</dbReference>
<comment type="pathway">
    <text evidence="4">Amino-acid biosynthesis; L-arginine biosynthesis; N(2)-acetyl-L-ornithine from L-glutamate: step 4/4.</text>
</comment>
<comment type="caution">
    <text evidence="5">The sequence shown here is derived from an EMBL/GenBank/DDBJ whole genome shotgun (WGS) entry which is preliminary data.</text>
</comment>
<evidence type="ECO:0000256" key="3">
    <source>
        <dbReference type="ARBA" id="ARBA00022898"/>
    </source>
</evidence>
<keyword evidence="3 4" id="KW-0663">Pyridoxal phosphate</keyword>
<proteinExistence type="inferred from homology"/>
<dbReference type="NCBIfam" id="NF002325">
    <property type="entry name" value="PRK01278.1"/>
    <property type="match status" value="1"/>
</dbReference>
<comment type="cofactor">
    <cofactor evidence="4">
        <name>pyridoxal 5'-phosphate</name>
        <dbReference type="ChEBI" id="CHEBI:597326"/>
    </cofactor>
    <text evidence="4">Binds 1 pyridoxal phosphate per subunit.</text>
</comment>
<comment type="catalytic activity">
    <reaction evidence="4">
        <text>N(2)-acetyl-L-ornithine + 2-oxoglutarate = N-acetyl-L-glutamate 5-semialdehyde + L-glutamate</text>
        <dbReference type="Rhea" id="RHEA:18049"/>
        <dbReference type="ChEBI" id="CHEBI:16810"/>
        <dbReference type="ChEBI" id="CHEBI:29123"/>
        <dbReference type="ChEBI" id="CHEBI:29985"/>
        <dbReference type="ChEBI" id="CHEBI:57805"/>
        <dbReference type="EC" id="2.6.1.11"/>
    </reaction>
</comment>
<feature type="binding site" evidence="4">
    <location>
        <position position="206"/>
    </location>
    <ligand>
        <name>pyridoxal 5'-phosphate</name>
        <dbReference type="ChEBI" id="CHEBI:597326"/>
    </ligand>
</feature>
<evidence type="ECO:0000313" key="6">
    <source>
        <dbReference type="Proteomes" id="UP000182178"/>
    </source>
</evidence>
<dbReference type="PANTHER" id="PTHR11986:SF113">
    <property type="entry name" value="SUCCINYLORNITHINE TRANSAMINASE"/>
    <property type="match status" value="1"/>
</dbReference>
<dbReference type="CDD" id="cd00610">
    <property type="entry name" value="OAT_like"/>
    <property type="match status" value="1"/>
</dbReference>
<evidence type="ECO:0000313" key="5">
    <source>
        <dbReference type="EMBL" id="CUA89032.1"/>
    </source>
</evidence>
<feature type="binding site" evidence="4">
    <location>
        <position position="348"/>
    </location>
    <ligand>
        <name>N(2)-acetyl-L-ornithine</name>
        <dbReference type="ChEBI" id="CHEBI:57805"/>
    </ligand>
</feature>
<evidence type="ECO:0000256" key="2">
    <source>
        <dbReference type="ARBA" id="ARBA00022679"/>
    </source>
</evidence>
<dbReference type="InterPro" id="IPR049704">
    <property type="entry name" value="Aminotrans_3_PPA_site"/>
</dbReference>
<reference evidence="5 6" key="1">
    <citation type="submission" date="2015-08" db="EMBL/GenBank/DDBJ databases">
        <authorList>
            <person name="Varghese N."/>
        </authorList>
    </citation>
    <scope>NUCLEOTIDE SEQUENCE [LARGE SCALE GENOMIC DNA]</scope>
    <source>
        <strain evidence="5 6">DSM 18167</strain>
    </source>
</reference>
<dbReference type="InterPro" id="IPR015422">
    <property type="entry name" value="PyrdxlP-dep_Trfase_small"/>
</dbReference>